<keyword evidence="2" id="KW-1185">Reference proteome</keyword>
<evidence type="ECO:0000313" key="1">
    <source>
        <dbReference type="EMBL" id="OLQ06662.1"/>
    </source>
</evidence>
<organism evidence="1 2">
    <name type="scientific">Symbiodinium microadriaticum</name>
    <name type="common">Dinoflagellate</name>
    <name type="synonym">Zooxanthella microadriatica</name>
    <dbReference type="NCBI Taxonomy" id="2951"/>
    <lineage>
        <taxon>Eukaryota</taxon>
        <taxon>Sar</taxon>
        <taxon>Alveolata</taxon>
        <taxon>Dinophyceae</taxon>
        <taxon>Suessiales</taxon>
        <taxon>Symbiodiniaceae</taxon>
        <taxon>Symbiodinium</taxon>
    </lineage>
</organism>
<comment type="caution">
    <text evidence="1">The sequence shown here is derived from an EMBL/GenBank/DDBJ whole genome shotgun (WGS) entry which is preliminary data.</text>
</comment>
<accession>A0A1Q9EGV3</accession>
<reference evidence="1 2" key="1">
    <citation type="submission" date="2016-02" db="EMBL/GenBank/DDBJ databases">
        <title>Genome analysis of coral dinoflagellate symbionts highlights evolutionary adaptations to a symbiotic lifestyle.</title>
        <authorList>
            <person name="Aranda M."/>
            <person name="Li Y."/>
            <person name="Liew Y.J."/>
            <person name="Baumgarten S."/>
            <person name="Simakov O."/>
            <person name="Wilson M."/>
            <person name="Piel J."/>
            <person name="Ashoor H."/>
            <person name="Bougouffa S."/>
            <person name="Bajic V.B."/>
            <person name="Ryu T."/>
            <person name="Ravasi T."/>
            <person name="Bayer T."/>
            <person name="Micklem G."/>
            <person name="Kim H."/>
            <person name="Bhak J."/>
            <person name="Lajeunesse T.C."/>
            <person name="Voolstra C.R."/>
        </authorList>
    </citation>
    <scope>NUCLEOTIDE SEQUENCE [LARGE SCALE GENOMIC DNA]</scope>
    <source>
        <strain evidence="1 2">CCMP2467</strain>
    </source>
</reference>
<dbReference type="EMBL" id="LSRX01000155">
    <property type="protein sequence ID" value="OLQ06662.1"/>
    <property type="molecule type" value="Genomic_DNA"/>
</dbReference>
<dbReference type="AlphaFoldDB" id="A0A1Q9EGV3"/>
<proteinExistence type="predicted"/>
<gene>
    <name evidence="1" type="ORF">AK812_SmicGene10059</name>
</gene>
<name>A0A1Q9EGV3_SYMMI</name>
<sequence>MGGAPLRQHTMAARMAPPFEHWHIIKASKDHQIRPIRLKPPNPTMAEAHDPELAVARRCKLIVLGLEVGGSFSREAVPFLWQLAKARACESGAVAPGCATCLLAPLGGQAGSGGAARAGLYLLLELALARTDECDSAVVTSRLPAA</sequence>
<protein>
    <submittedName>
        <fullName evidence="1">Uncharacterized protein</fullName>
    </submittedName>
</protein>
<evidence type="ECO:0000313" key="2">
    <source>
        <dbReference type="Proteomes" id="UP000186817"/>
    </source>
</evidence>
<dbReference type="Proteomes" id="UP000186817">
    <property type="component" value="Unassembled WGS sequence"/>
</dbReference>